<evidence type="ECO:0000256" key="4">
    <source>
        <dbReference type="ARBA" id="ARBA00022982"/>
    </source>
</evidence>
<dbReference type="PANTHER" id="PTHR40942">
    <property type="match status" value="1"/>
</dbReference>
<dbReference type="PANTHER" id="PTHR40942:SF4">
    <property type="entry name" value="CYTOCHROME C5"/>
    <property type="match status" value="1"/>
</dbReference>
<dbReference type="SUPFAM" id="SSF46626">
    <property type="entry name" value="Cytochrome c"/>
    <property type="match status" value="1"/>
</dbReference>
<evidence type="ECO:0000256" key="3">
    <source>
        <dbReference type="ARBA" id="ARBA00022723"/>
    </source>
</evidence>
<dbReference type="PRINTS" id="PR00607">
    <property type="entry name" value="CYTCHROMECIE"/>
</dbReference>
<feature type="chain" id="PRO_5006917903" evidence="8">
    <location>
        <begin position="19"/>
        <end position="142"/>
    </location>
</feature>
<dbReference type="eggNOG" id="COG3245">
    <property type="taxonomic scope" value="Bacteria"/>
</dbReference>
<dbReference type="OrthoDB" id="9814708at2"/>
<evidence type="ECO:0000259" key="9">
    <source>
        <dbReference type="PROSITE" id="PS51007"/>
    </source>
</evidence>
<dbReference type="InterPro" id="IPR009056">
    <property type="entry name" value="Cyt_c-like_dom"/>
</dbReference>
<dbReference type="InterPro" id="IPR002323">
    <property type="entry name" value="Cyt_CIE"/>
</dbReference>
<organism evidence="10 11">
    <name type="scientific">Legionella shakespearei DSM 23087</name>
    <dbReference type="NCBI Taxonomy" id="1122169"/>
    <lineage>
        <taxon>Bacteria</taxon>
        <taxon>Pseudomonadati</taxon>
        <taxon>Pseudomonadota</taxon>
        <taxon>Gammaproteobacteria</taxon>
        <taxon>Legionellales</taxon>
        <taxon>Legionellaceae</taxon>
        <taxon>Legionella</taxon>
    </lineage>
</organism>
<proteinExistence type="predicted"/>
<dbReference type="EMBL" id="LNYW01000046">
    <property type="protein sequence ID" value="KTD59948.1"/>
    <property type="molecule type" value="Genomic_DNA"/>
</dbReference>
<feature type="domain" description="Cytochrome c" evidence="9">
    <location>
        <begin position="61"/>
        <end position="142"/>
    </location>
</feature>
<dbReference type="Pfam" id="PF13442">
    <property type="entry name" value="Cytochrome_CBB3"/>
    <property type="match status" value="1"/>
</dbReference>
<keyword evidence="5 6" id="KW-0408">Iron</keyword>
<dbReference type="STRING" id="1122169.Lsha_1698"/>
<evidence type="ECO:0000313" key="10">
    <source>
        <dbReference type="EMBL" id="KTD59948.1"/>
    </source>
</evidence>
<reference evidence="10 11" key="1">
    <citation type="submission" date="2015-11" db="EMBL/GenBank/DDBJ databases">
        <title>Genomic analysis of 38 Legionella species identifies large and diverse effector repertoires.</title>
        <authorList>
            <person name="Burstein D."/>
            <person name="Amaro F."/>
            <person name="Zusman T."/>
            <person name="Lifshitz Z."/>
            <person name="Cohen O."/>
            <person name="Gilbert J.A."/>
            <person name="Pupko T."/>
            <person name="Shuman H.A."/>
            <person name="Segal G."/>
        </authorList>
    </citation>
    <scope>NUCLEOTIDE SEQUENCE [LARGE SCALE GENOMIC DNA]</scope>
    <source>
        <strain evidence="10 11">ATCC 49655</strain>
    </source>
</reference>
<dbReference type="PATRIC" id="fig|1122169.6.peg.1952"/>
<accession>A0A0W0YST6</accession>
<keyword evidence="8" id="KW-0732">Signal</keyword>
<dbReference type="Gene3D" id="1.10.760.10">
    <property type="entry name" value="Cytochrome c-like domain"/>
    <property type="match status" value="1"/>
</dbReference>
<keyword evidence="4" id="KW-0249">Electron transport</keyword>
<gene>
    <name evidence="10" type="ORF">Lsha_1698</name>
</gene>
<sequence>MRLSIVALLSLFSFALYALEDMDRLQIQQRIQPVGKVRVEDQNDSSSPSGVENKAATEVAVKKEPGQETYEQYCIICHRDGLAGAPKFRDANDWKSHMQGKKIDDLLAVAIKGLNAMPAKGTCFECSDEELKDAIIYMMPKS</sequence>
<keyword evidence="2 6" id="KW-0349">Heme</keyword>
<keyword evidence="3 6" id="KW-0479">Metal-binding</keyword>
<keyword evidence="1" id="KW-0813">Transport</keyword>
<dbReference type="GO" id="GO:0009055">
    <property type="term" value="F:electron transfer activity"/>
    <property type="evidence" value="ECO:0007669"/>
    <property type="project" value="InterPro"/>
</dbReference>
<evidence type="ECO:0000256" key="1">
    <source>
        <dbReference type="ARBA" id="ARBA00022448"/>
    </source>
</evidence>
<name>A0A0W0YST6_9GAMM</name>
<keyword evidence="11" id="KW-1185">Reference proteome</keyword>
<evidence type="ECO:0000256" key="8">
    <source>
        <dbReference type="SAM" id="SignalP"/>
    </source>
</evidence>
<protein>
    <submittedName>
        <fullName evidence="10">Cytochrome c5</fullName>
    </submittedName>
</protein>
<feature type="signal peptide" evidence="8">
    <location>
        <begin position="1"/>
        <end position="18"/>
    </location>
</feature>
<dbReference type="Proteomes" id="UP000054600">
    <property type="component" value="Unassembled WGS sequence"/>
</dbReference>
<evidence type="ECO:0000256" key="2">
    <source>
        <dbReference type="ARBA" id="ARBA00022617"/>
    </source>
</evidence>
<dbReference type="AlphaFoldDB" id="A0A0W0YST6"/>
<comment type="caution">
    <text evidence="10">The sequence shown here is derived from an EMBL/GenBank/DDBJ whole genome shotgun (WGS) entry which is preliminary data.</text>
</comment>
<dbReference type="GO" id="GO:0020037">
    <property type="term" value="F:heme binding"/>
    <property type="evidence" value="ECO:0007669"/>
    <property type="project" value="InterPro"/>
</dbReference>
<evidence type="ECO:0000313" key="11">
    <source>
        <dbReference type="Proteomes" id="UP000054600"/>
    </source>
</evidence>
<dbReference type="PROSITE" id="PS51007">
    <property type="entry name" value="CYTC"/>
    <property type="match status" value="1"/>
</dbReference>
<feature type="region of interest" description="Disordered" evidence="7">
    <location>
        <begin position="38"/>
        <end position="62"/>
    </location>
</feature>
<evidence type="ECO:0000256" key="7">
    <source>
        <dbReference type="SAM" id="MobiDB-lite"/>
    </source>
</evidence>
<dbReference type="GO" id="GO:0005506">
    <property type="term" value="F:iron ion binding"/>
    <property type="evidence" value="ECO:0007669"/>
    <property type="project" value="InterPro"/>
</dbReference>
<dbReference type="RefSeq" id="WP_018575958.1">
    <property type="nucleotide sequence ID" value="NZ_KB892382.1"/>
</dbReference>
<evidence type="ECO:0000256" key="6">
    <source>
        <dbReference type="PROSITE-ProRule" id="PRU00433"/>
    </source>
</evidence>
<dbReference type="InterPro" id="IPR036909">
    <property type="entry name" value="Cyt_c-like_dom_sf"/>
</dbReference>
<evidence type="ECO:0000256" key="5">
    <source>
        <dbReference type="ARBA" id="ARBA00023004"/>
    </source>
</evidence>